<protein>
    <submittedName>
        <fullName evidence="3">Reverse transcriptase</fullName>
    </submittedName>
</protein>
<dbReference type="InterPro" id="IPR043128">
    <property type="entry name" value="Rev_trsase/Diguanyl_cyclase"/>
</dbReference>
<keyword evidence="3" id="KW-0695">RNA-directed DNA polymerase</keyword>
<dbReference type="GO" id="GO:0003964">
    <property type="term" value="F:RNA-directed DNA polymerase activity"/>
    <property type="evidence" value="ECO:0007669"/>
    <property type="project" value="UniProtKB-KW"/>
</dbReference>
<keyword evidence="3" id="KW-0808">Transferase</keyword>
<dbReference type="AlphaFoldDB" id="A0A5B6V937"/>
<organism evidence="3 4">
    <name type="scientific">Gossypium australe</name>
    <dbReference type="NCBI Taxonomy" id="47621"/>
    <lineage>
        <taxon>Eukaryota</taxon>
        <taxon>Viridiplantae</taxon>
        <taxon>Streptophyta</taxon>
        <taxon>Embryophyta</taxon>
        <taxon>Tracheophyta</taxon>
        <taxon>Spermatophyta</taxon>
        <taxon>Magnoliopsida</taxon>
        <taxon>eudicotyledons</taxon>
        <taxon>Gunneridae</taxon>
        <taxon>Pentapetalae</taxon>
        <taxon>rosids</taxon>
        <taxon>malvids</taxon>
        <taxon>Malvales</taxon>
        <taxon>Malvaceae</taxon>
        <taxon>Malvoideae</taxon>
        <taxon>Gossypium</taxon>
    </lineage>
</organism>
<dbReference type="InterPro" id="IPR043502">
    <property type="entry name" value="DNA/RNA_pol_sf"/>
</dbReference>
<feature type="domain" description="Reverse transcriptase" evidence="1">
    <location>
        <begin position="14"/>
        <end position="60"/>
    </location>
</feature>
<dbReference type="InterPro" id="IPR000477">
    <property type="entry name" value="RT_dom"/>
</dbReference>
<evidence type="ECO:0000313" key="3">
    <source>
        <dbReference type="EMBL" id="KAA3465551.1"/>
    </source>
</evidence>
<sequence>MPFGLTNAPSTFYTLMTKSLEEHVRHLREVFQTLRENELYVKEEKCLFAQREVPFLGHIVGGGKIQIDKSKIRAIFDWEPPTKVTELRSFLGLANYYQRFIEGYSKITIPLIDLLKKGKKAINKMKQVMTREPIFTLPDYLKSYKIRTDASDYAIREVLMQDGHLVAFKS</sequence>
<dbReference type="EMBL" id="SMMG02000007">
    <property type="protein sequence ID" value="KAA3465551.1"/>
    <property type="molecule type" value="Genomic_DNA"/>
</dbReference>
<dbReference type="Gene3D" id="3.30.70.270">
    <property type="match status" value="2"/>
</dbReference>
<reference evidence="4" key="1">
    <citation type="journal article" date="2019" name="Plant Biotechnol. J.">
        <title>Genome sequencing of the Australian wild diploid species Gossypium australe highlights disease resistance and delayed gland morphogenesis.</title>
        <authorList>
            <person name="Cai Y."/>
            <person name="Cai X."/>
            <person name="Wang Q."/>
            <person name="Wang P."/>
            <person name="Zhang Y."/>
            <person name="Cai C."/>
            <person name="Xu Y."/>
            <person name="Wang K."/>
            <person name="Zhou Z."/>
            <person name="Wang C."/>
            <person name="Geng S."/>
            <person name="Li B."/>
            <person name="Dong Q."/>
            <person name="Hou Y."/>
            <person name="Wang H."/>
            <person name="Ai P."/>
            <person name="Liu Z."/>
            <person name="Yi F."/>
            <person name="Sun M."/>
            <person name="An G."/>
            <person name="Cheng J."/>
            <person name="Zhang Y."/>
            <person name="Shi Q."/>
            <person name="Xie Y."/>
            <person name="Shi X."/>
            <person name="Chang Y."/>
            <person name="Huang F."/>
            <person name="Chen Y."/>
            <person name="Hong S."/>
            <person name="Mi L."/>
            <person name="Sun Q."/>
            <person name="Zhang L."/>
            <person name="Zhou B."/>
            <person name="Peng R."/>
            <person name="Zhang X."/>
            <person name="Liu F."/>
        </authorList>
    </citation>
    <scope>NUCLEOTIDE SEQUENCE [LARGE SCALE GENOMIC DNA]</scope>
    <source>
        <strain evidence="4">cv. PA1801</strain>
    </source>
</reference>
<dbReference type="OrthoDB" id="6435356at2759"/>
<dbReference type="PANTHER" id="PTHR33064">
    <property type="entry name" value="POL PROTEIN"/>
    <property type="match status" value="1"/>
</dbReference>
<evidence type="ECO:0000259" key="1">
    <source>
        <dbReference type="Pfam" id="PF00078"/>
    </source>
</evidence>
<dbReference type="PANTHER" id="PTHR33064:SF40">
    <property type="entry name" value="REVERSE TRANSCRIPTASE_RETROTRANSPOSON-DERIVED PROTEIN RNASE H-LIKE DOMAIN-CONTAINING PROTEIN"/>
    <property type="match status" value="1"/>
</dbReference>
<dbReference type="SUPFAM" id="SSF56672">
    <property type="entry name" value="DNA/RNA polymerases"/>
    <property type="match status" value="1"/>
</dbReference>
<proteinExistence type="predicted"/>
<dbReference type="FunFam" id="3.30.70.270:FF:000020">
    <property type="entry name" value="Transposon Tf2-6 polyprotein-like Protein"/>
    <property type="match status" value="1"/>
</dbReference>
<comment type="caution">
    <text evidence="3">The sequence shown here is derived from an EMBL/GenBank/DDBJ whole genome shotgun (WGS) entry which is preliminary data.</text>
</comment>
<evidence type="ECO:0000259" key="2">
    <source>
        <dbReference type="Pfam" id="PF17919"/>
    </source>
</evidence>
<dbReference type="Pfam" id="PF00078">
    <property type="entry name" value="RVT_1"/>
    <property type="match status" value="1"/>
</dbReference>
<keyword evidence="3" id="KW-0548">Nucleotidyltransferase</keyword>
<name>A0A5B6V937_9ROSI</name>
<keyword evidence="4" id="KW-1185">Reference proteome</keyword>
<accession>A0A5B6V937</accession>
<dbReference type="InterPro" id="IPR051320">
    <property type="entry name" value="Viral_Replic_Matur_Polypro"/>
</dbReference>
<dbReference type="Proteomes" id="UP000325315">
    <property type="component" value="Unassembled WGS sequence"/>
</dbReference>
<evidence type="ECO:0000313" key="4">
    <source>
        <dbReference type="Proteomes" id="UP000325315"/>
    </source>
</evidence>
<dbReference type="InterPro" id="IPR041577">
    <property type="entry name" value="RT_RNaseH_2"/>
</dbReference>
<gene>
    <name evidence="3" type="ORF">EPI10_000706</name>
</gene>
<feature type="domain" description="Reverse transcriptase/retrotransposon-derived protein RNase H-like" evidence="2">
    <location>
        <begin position="119"/>
        <end position="166"/>
    </location>
</feature>
<dbReference type="Pfam" id="PF17919">
    <property type="entry name" value="RT_RNaseH_2"/>
    <property type="match status" value="1"/>
</dbReference>